<dbReference type="Gene3D" id="2.60.40.10">
    <property type="entry name" value="Immunoglobulins"/>
    <property type="match status" value="1"/>
</dbReference>
<protein>
    <submittedName>
        <fullName evidence="1">Uncharacterized protein</fullName>
    </submittedName>
</protein>
<dbReference type="Ensembl" id="ENSCCRT00015035415.1">
    <property type="protein sequence ID" value="ENSCCRP00015034227.1"/>
    <property type="gene ID" value="ENSCCRG00015014250.1"/>
</dbReference>
<dbReference type="AlphaFoldDB" id="A0A8C1U9J2"/>
<accession>A0A8C1U9J2</accession>
<sequence>MLSLGSEAKSWYALHLLRFYAHAVISDEISVKTGEQVKLDVLFSRADKVETNSSGEWREVWKRGHGVWSERMTDRDGNLTIKEFTSNDTGTYRVLDSEGEILITVTVTGERSSVDPTDQHRILSTYRMSAMCAIVISCKCETDNIDII</sequence>
<proteinExistence type="predicted"/>
<reference evidence="1" key="1">
    <citation type="submission" date="2025-08" db="UniProtKB">
        <authorList>
            <consortium name="Ensembl"/>
        </authorList>
    </citation>
    <scope>IDENTIFICATION</scope>
</reference>
<name>A0A8C1U9J2_CYPCA</name>
<evidence type="ECO:0000313" key="1">
    <source>
        <dbReference type="Ensembl" id="ENSCCRP00015034227.1"/>
    </source>
</evidence>
<evidence type="ECO:0000313" key="2">
    <source>
        <dbReference type="Proteomes" id="UP000694700"/>
    </source>
</evidence>
<dbReference type="InterPro" id="IPR013783">
    <property type="entry name" value="Ig-like_fold"/>
</dbReference>
<organism evidence="1 2">
    <name type="scientific">Cyprinus carpio</name>
    <name type="common">Common carp</name>
    <dbReference type="NCBI Taxonomy" id="7962"/>
    <lineage>
        <taxon>Eukaryota</taxon>
        <taxon>Metazoa</taxon>
        <taxon>Chordata</taxon>
        <taxon>Craniata</taxon>
        <taxon>Vertebrata</taxon>
        <taxon>Euteleostomi</taxon>
        <taxon>Actinopterygii</taxon>
        <taxon>Neopterygii</taxon>
        <taxon>Teleostei</taxon>
        <taxon>Ostariophysi</taxon>
        <taxon>Cypriniformes</taxon>
        <taxon>Cyprinidae</taxon>
        <taxon>Cyprininae</taxon>
        <taxon>Cyprinus</taxon>
    </lineage>
</organism>
<dbReference type="Proteomes" id="UP000694700">
    <property type="component" value="Unplaced"/>
</dbReference>